<organism evidence="2 3">
    <name type="scientific">Stakelama saccharophila</name>
    <dbReference type="NCBI Taxonomy" id="3075605"/>
    <lineage>
        <taxon>Bacteria</taxon>
        <taxon>Pseudomonadati</taxon>
        <taxon>Pseudomonadota</taxon>
        <taxon>Alphaproteobacteria</taxon>
        <taxon>Sphingomonadales</taxon>
        <taxon>Sphingomonadaceae</taxon>
        <taxon>Stakelama</taxon>
    </lineage>
</organism>
<protein>
    <submittedName>
        <fullName evidence="2">MerC domain-containing protein</fullName>
    </submittedName>
</protein>
<keyword evidence="1" id="KW-0812">Transmembrane</keyword>
<feature type="transmembrane region" description="Helical" evidence="1">
    <location>
        <begin position="106"/>
        <end position="123"/>
    </location>
</feature>
<keyword evidence="1" id="KW-0472">Membrane</keyword>
<feature type="transmembrane region" description="Helical" evidence="1">
    <location>
        <begin position="82"/>
        <end position="100"/>
    </location>
</feature>
<keyword evidence="1" id="KW-1133">Transmembrane helix</keyword>
<evidence type="ECO:0000313" key="2">
    <source>
        <dbReference type="EMBL" id="WNO53234.1"/>
    </source>
</evidence>
<dbReference type="Proteomes" id="UP001302249">
    <property type="component" value="Chromosome"/>
</dbReference>
<reference evidence="2 3" key="1">
    <citation type="submission" date="2023-09" db="EMBL/GenBank/DDBJ databases">
        <authorList>
            <person name="Rey-Velasco X."/>
        </authorList>
    </citation>
    <scope>NUCLEOTIDE SEQUENCE [LARGE SCALE GENOMIC DNA]</scope>
    <source>
        <strain evidence="2 3">W311</strain>
    </source>
</reference>
<accession>A0ABZ0B763</accession>
<name>A0ABZ0B763_9SPHN</name>
<evidence type="ECO:0000256" key="1">
    <source>
        <dbReference type="SAM" id="Phobius"/>
    </source>
</evidence>
<feature type="transmembrane region" description="Helical" evidence="1">
    <location>
        <begin position="21"/>
        <end position="45"/>
    </location>
</feature>
<dbReference type="EMBL" id="CP135076">
    <property type="protein sequence ID" value="WNO53234.1"/>
    <property type="molecule type" value="Genomic_DNA"/>
</dbReference>
<dbReference type="Pfam" id="PF03203">
    <property type="entry name" value="MerC"/>
    <property type="match status" value="1"/>
</dbReference>
<proteinExistence type="predicted"/>
<evidence type="ECO:0000313" key="3">
    <source>
        <dbReference type="Proteomes" id="UP001302249"/>
    </source>
</evidence>
<dbReference type="RefSeq" id="WP_313914497.1">
    <property type="nucleotide sequence ID" value="NZ_CP135076.1"/>
</dbReference>
<gene>
    <name evidence="2" type="ORF">RPR59_12390</name>
</gene>
<sequence>MTSDAPLVRFWRRIEPRFDNAAIALSGLCLVHCVASVVLLAVLASAGALLDPRIHEIGLLLAIALGAVALGRGVVAHGRWQPLLLGACGLVLMALALSMPHGAPEAALTMVGVCCLAVGHVLNRRARQG</sequence>
<keyword evidence="3" id="KW-1185">Reference proteome</keyword>
<dbReference type="InterPro" id="IPR004891">
    <property type="entry name" value="Mercury-R_MerC"/>
</dbReference>
<feature type="transmembrane region" description="Helical" evidence="1">
    <location>
        <begin position="57"/>
        <end position="75"/>
    </location>
</feature>